<dbReference type="EMBL" id="REGN01002702">
    <property type="protein sequence ID" value="RNA26628.1"/>
    <property type="molecule type" value="Genomic_DNA"/>
</dbReference>
<dbReference type="STRING" id="10195.A0A3M7RTF9"/>
<evidence type="ECO:0000313" key="4">
    <source>
        <dbReference type="EMBL" id="RNA26628.1"/>
    </source>
</evidence>
<accession>A0A3M7RTF9</accession>
<proteinExistence type="predicted"/>
<evidence type="ECO:0000259" key="3">
    <source>
        <dbReference type="PROSITE" id="PS01186"/>
    </source>
</evidence>
<feature type="signal peptide" evidence="1">
    <location>
        <begin position="1"/>
        <end position="18"/>
    </location>
</feature>
<evidence type="ECO:0000313" key="5">
    <source>
        <dbReference type="Proteomes" id="UP000276133"/>
    </source>
</evidence>
<keyword evidence="1" id="KW-0732">Signal</keyword>
<feature type="domain" description="EGF-like" evidence="3">
    <location>
        <begin position="110"/>
        <end position="121"/>
    </location>
</feature>
<dbReference type="PROSITE" id="PS00022">
    <property type="entry name" value="EGF_1"/>
    <property type="match status" value="1"/>
</dbReference>
<reference evidence="4 5" key="1">
    <citation type="journal article" date="2018" name="Sci. Rep.">
        <title>Genomic signatures of local adaptation to the degree of environmental predictability in rotifers.</title>
        <authorList>
            <person name="Franch-Gras L."/>
            <person name="Hahn C."/>
            <person name="Garcia-Roger E.M."/>
            <person name="Carmona M.J."/>
            <person name="Serra M."/>
            <person name="Gomez A."/>
        </authorList>
    </citation>
    <scope>NUCLEOTIDE SEQUENCE [LARGE SCALE GENOMIC DNA]</scope>
    <source>
        <strain evidence="4">HYR1</strain>
    </source>
</reference>
<organism evidence="4 5">
    <name type="scientific">Brachionus plicatilis</name>
    <name type="common">Marine rotifer</name>
    <name type="synonym">Brachionus muelleri</name>
    <dbReference type="NCBI Taxonomy" id="10195"/>
    <lineage>
        <taxon>Eukaryota</taxon>
        <taxon>Metazoa</taxon>
        <taxon>Spiralia</taxon>
        <taxon>Gnathifera</taxon>
        <taxon>Rotifera</taxon>
        <taxon>Eurotatoria</taxon>
        <taxon>Monogononta</taxon>
        <taxon>Pseudotrocha</taxon>
        <taxon>Ploima</taxon>
        <taxon>Brachionidae</taxon>
        <taxon>Brachionus</taxon>
    </lineage>
</organism>
<feature type="domain" description="EGF-like" evidence="2">
    <location>
        <begin position="145"/>
        <end position="156"/>
    </location>
</feature>
<sequence>MKKIYFLIFLIVASTVSSICPSENKCFHGGSFDNESCTCKCFSAYYGEFCERFNCSKQSGKCGFGLKPFLCDISDINDFCPEMCKTKATCECGIDSCFNEGIFYEKNCACNCPPGYTGQLCEVPVKICNKTCNNGGTLNPEKCFCECSGLYTGDECEKSKCDFPDPTNCDEYTPNFCFIEQIGFYCPNLCGKCASKDINIELN</sequence>
<dbReference type="Proteomes" id="UP000276133">
    <property type="component" value="Unassembled WGS sequence"/>
</dbReference>
<dbReference type="PROSITE" id="PS01186">
    <property type="entry name" value="EGF_2"/>
    <property type="match status" value="1"/>
</dbReference>
<keyword evidence="5" id="KW-1185">Reference proteome</keyword>
<dbReference type="OrthoDB" id="430340at2759"/>
<protein>
    <submittedName>
        <fullName evidence="4">Multiple epidermal growth factor-like domains 6</fullName>
    </submittedName>
</protein>
<name>A0A3M7RTF9_BRAPC</name>
<dbReference type="AlphaFoldDB" id="A0A3M7RTF9"/>
<gene>
    <name evidence="4" type="ORF">BpHYR1_022254</name>
</gene>
<feature type="chain" id="PRO_5017936559" evidence="1">
    <location>
        <begin position="19"/>
        <end position="203"/>
    </location>
</feature>
<comment type="caution">
    <text evidence="4">The sequence shown here is derived from an EMBL/GenBank/DDBJ whole genome shotgun (WGS) entry which is preliminary data.</text>
</comment>
<evidence type="ECO:0000256" key="1">
    <source>
        <dbReference type="SAM" id="SignalP"/>
    </source>
</evidence>
<dbReference type="InterPro" id="IPR000742">
    <property type="entry name" value="EGF"/>
</dbReference>
<evidence type="ECO:0000259" key="2">
    <source>
        <dbReference type="PROSITE" id="PS00022"/>
    </source>
</evidence>